<feature type="non-terminal residue" evidence="1">
    <location>
        <position position="1"/>
    </location>
</feature>
<name>A0A8X6PVH4_NEPPI</name>
<sequence>ILVQKDHAKIEVSAELMGKGSSASVLQHILEYYAKHKIIHAYRILAEMEEFVIRMEVVSLAPAYHLTLE</sequence>
<reference evidence="1" key="1">
    <citation type="submission" date="2020-08" db="EMBL/GenBank/DDBJ databases">
        <title>Multicomponent nature underlies the extraordinary mechanical properties of spider dragline silk.</title>
        <authorList>
            <person name="Kono N."/>
            <person name="Nakamura H."/>
            <person name="Mori M."/>
            <person name="Yoshida Y."/>
            <person name="Ohtoshi R."/>
            <person name="Malay A.D."/>
            <person name="Moran D.A.P."/>
            <person name="Tomita M."/>
            <person name="Numata K."/>
            <person name="Arakawa K."/>
        </authorList>
    </citation>
    <scope>NUCLEOTIDE SEQUENCE</scope>
</reference>
<proteinExistence type="predicted"/>
<comment type="caution">
    <text evidence="1">The sequence shown here is derived from an EMBL/GenBank/DDBJ whole genome shotgun (WGS) entry which is preliminary data.</text>
</comment>
<evidence type="ECO:0000313" key="2">
    <source>
        <dbReference type="Proteomes" id="UP000887013"/>
    </source>
</evidence>
<accession>A0A8X6PVH4</accession>
<dbReference type="Proteomes" id="UP000887013">
    <property type="component" value="Unassembled WGS sequence"/>
</dbReference>
<protein>
    <submittedName>
        <fullName evidence="1">Uncharacterized protein</fullName>
    </submittedName>
</protein>
<dbReference type="AlphaFoldDB" id="A0A8X6PVH4"/>
<organism evidence="1 2">
    <name type="scientific">Nephila pilipes</name>
    <name type="common">Giant wood spider</name>
    <name type="synonym">Nephila maculata</name>
    <dbReference type="NCBI Taxonomy" id="299642"/>
    <lineage>
        <taxon>Eukaryota</taxon>
        <taxon>Metazoa</taxon>
        <taxon>Ecdysozoa</taxon>
        <taxon>Arthropoda</taxon>
        <taxon>Chelicerata</taxon>
        <taxon>Arachnida</taxon>
        <taxon>Araneae</taxon>
        <taxon>Araneomorphae</taxon>
        <taxon>Entelegynae</taxon>
        <taxon>Araneoidea</taxon>
        <taxon>Nephilidae</taxon>
        <taxon>Nephila</taxon>
    </lineage>
</organism>
<evidence type="ECO:0000313" key="1">
    <source>
        <dbReference type="EMBL" id="GFT85370.1"/>
    </source>
</evidence>
<dbReference type="EMBL" id="BMAW01072908">
    <property type="protein sequence ID" value="GFT85370.1"/>
    <property type="molecule type" value="Genomic_DNA"/>
</dbReference>
<keyword evidence="2" id="KW-1185">Reference proteome</keyword>
<gene>
    <name evidence="1" type="ORF">NPIL_10351</name>
</gene>